<evidence type="ECO:0000313" key="1">
    <source>
        <dbReference type="EMBL" id="MDT0602002.1"/>
    </source>
</evidence>
<sequence>MKYTLYIDESGDFESQRGQWLISGVLFSESYRVCENTFTTKFKSAPAELNLKSIKQFHLTEFRKEFGHDKAVGMANQFLKKLNNLPFDHYCLAAINYSKHSLSSREKTYRLMLSDLLALCDTVLPEGEVISNLDLIIATRTIDGELQTSISNVNQDIINSLPLALEVDLTSKGMVELIGKHLKVHMDYANNSWGLVTADFIANLNYHHHHKNEKELLEQLASQGRFSRFESFGNYEERRANIAKRNGDLITALYRWLVIHSKEQTTRTEIAIQSVLFKVFNTTGTTGYLITFEAVIERLWRSFNTPDQYHKVLAILKQLSIQLSKYDSQYKIRDFNNIIFKLRNLILIIDNHLGETQHALQISQLQNELVNRLGSNPDFFPIILDFKISEIETYINLLEFEQALNLSNKFSELISSYNDIWTLLLDDVEQSEFDSSRACVKSKMTSIRCNILCLEYGVKNDELIKEISELENIISNKGDISRLFNYKVMYLLKTNQPLVAVNNYLEILKNEDDCKLGIFDIFWFLRATNDALLNGSLKNTKELIVLIEAQISFVDLNSEGHPFDLILRELALFEFQNSNKSKALKYIKRSSKACNLGESEIANWLSDLNRLHENFFNGLHVEESKYFNVLANTSFLCKVRGDKDWSSVLKKYRFYSPY</sequence>
<dbReference type="RefSeq" id="WP_311575369.1">
    <property type="nucleotide sequence ID" value="NZ_JAVRIF010000001.1"/>
</dbReference>
<organism evidence="1 2">
    <name type="scientific">Thalassotalea castellviae</name>
    <dbReference type="NCBI Taxonomy" id="3075612"/>
    <lineage>
        <taxon>Bacteria</taxon>
        <taxon>Pseudomonadati</taxon>
        <taxon>Pseudomonadota</taxon>
        <taxon>Gammaproteobacteria</taxon>
        <taxon>Alteromonadales</taxon>
        <taxon>Colwelliaceae</taxon>
        <taxon>Thalassotalea</taxon>
    </lineage>
</organism>
<keyword evidence="2" id="KW-1185">Reference proteome</keyword>
<dbReference type="Proteomes" id="UP001266357">
    <property type="component" value="Unassembled WGS sequence"/>
</dbReference>
<comment type="caution">
    <text evidence="1">The sequence shown here is derived from an EMBL/GenBank/DDBJ whole genome shotgun (WGS) entry which is preliminary data.</text>
</comment>
<gene>
    <name evidence="1" type="ORF">RM573_00135</name>
</gene>
<accession>A0ABU2ZVN6</accession>
<reference evidence="1 2" key="1">
    <citation type="submission" date="2023-09" db="EMBL/GenBank/DDBJ databases">
        <authorList>
            <person name="Rey-Velasco X."/>
        </authorList>
    </citation>
    <scope>NUCLEOTIDE SEQUENCE [LARGE SCALE GENOMIC DNA]</scope>
    <source>
        <strain evidence="1 2">W431</strain>
    </source>
</reference>
<proteinExistence type="predicted"/>
<protein>
    <recommendedName>
        <fullName evidence="3">DUF3800 domain-containing protein</fullName>
    </recommendedName>
</protein>
<evidence type="ECO:0008006" key="3">
    <source>
        <dbReference type="Google" id="ProtNLM"/>
    </source>
</evidence>
<name>A0ABU2ZVN6_9GAMM</name>
<evidence type="ECO:0000313" key="2">
    <source>
        <dbReference type="Proteomes" id="UP001266357"/>
    </source>
</evidence>
<dbReference type="EMBL" id="JAVRIF010000001">
    <property type="protein sequence ID" value="MDT0602002.1"/>
    <property type="molecule type" value="Genomic_DNA"/>
</dbReference>